<dbReference type="PANTHER" id="PTHR24189:SF50">
    <property type="entry name" value="ANKYRIN REPEAT AND SOCS BOX PROTEIN 2"/>
    <property type="match status" value="1"/>
</dbReference>
<feature type="repeat" description="ANK" evidence="3">
    <location>
        <begin position="58"/>
        <end position="90"/>
    </location>
</feature>
<evidence type="ECO:0000256" key="1">
    <source>
        <dbReference type="ARBA" id="ARBA00022737"/>
    </source>
</evidence>
<keyword evidence="1" id="KW-0677">Repeat</keyword>
<dbReference type="Pfam" id="PF12796">
    <property type="entry name" value="Ank_2"/>
    <property type="match status" value="1"/>
</dbReference>
<accession>A0ABX1VC41</accession>
<protein>
    <recommendedName>
        <fullName evidence="6">Ankyrin repeat domain-containing protein</fullName>
    </recommendedName>
</protein>
<dbReference type="SMART" id="SM00248">
    <property type="entry name" value="ANK"/>
    <property type="match status" value="3"/>
</dbReference>
<proteinExistence type="predicted"/>
<keyword evidence="2 3" id="KW-0040">ANK repeat</keyword>
<evidence type="ECO:0000256" key="2">
    <source>
        <dbReference type="ARBA" id="ARBA00023043"/>
    </source>
</evidence>
<dbReference type="InterPro" id="IPR036770">
    <property type="entry name" value="Ankyrin_rpt-contain_sf"/>
</dbReference>
<comment type="caution">
    <text evidence="4">The sequence shown here is derived from an EMBL/GenBank/DDBJ whole genome shotgun (WGS) entry which is preliminary data.</text>
</comment>
<dbReference type="InterPro" id="IPR002110">
    <property type="entry name" value="Ankyrin_rpt"/>
</dbReference>
<dbReference type="SUPFAM" id="SSF48403">
    <property type="entry name" value="Ankyrin repeat"/>
    <property type="match status" value="1"/>
</dbReference>
<evidence type="ECO:0000256" key="3">
    <source>
        <dbReference type="PROSITE-ProRule" id="PRU00023"/>
    </source>
</evidence>
<dbReference type="Pfam" id="PF00023">
    <property type="entry name" value="Ank"/>
    <property type="match status" value="1"/>
</dbReference>
<dbReference type="Gene3D" id="1.25.40.20">
    <property type="entry name" value="Ankyrin repeat-containing domain"/>
    <property type="match status" value="2"/>
</dbReference>
<dbReference type="EMBL" id="WTPX01000012">
    <property type="protein sequence ID" value="NNJ24631.1"/>
    <property type="molecule type" value="Genomic_DNA"/>
</dbReference>
<feature type="repeat" description="ANK" evidence="3">
    <location>
        <begin position="173"/>
        <end position="205"/>
    </location>
</feature>
<sequence length="271" mass="28503">MTFAAPVVLATGCNSPERQLVEAAADGDLSAVRSLLADGVDANARPEFTENRMAVSPHPWSALHEAIRGGHVDVVRTLLRRGADPDLPVATWQEHAGLITPARDERNTPLRVACQYLEAGALRALLDAGADTGHLDARLNDAARAGFQKEEAPAAAEVVWLLVEAGASPDGRPGARPLMTAVAYNRPGVVGALLEAGADPNVHDPDALASWGKFDPEAVPEGETPGGLIAARPVWNPPAPGRAEIVRLLRAAGAKFPPVDAAIAKRQLRRE</sequence>
<name>A0ABX1VC41_9PLAN</name>
<evidence type="ECO:0000313" key="4">
    <source>
        <dbReference type="EMBL" id="NNJ24631.1"/>
    </source>
</evidence>
<dbReference type="PROSITE" id="PS50088">
    <property type="entry name" value="ANK_REPEAT"/>
    <property type="match status" value="3"/>
</dbReference>
<dbReference type="PANTHER" id="PTHR24189">
    <property type="entry name" value="MYOTROPHIN"/>
    <property type="match status" value="1"/>
</dbReference>
<dbReference type="InterPro" id="IPR050745">
    <property type="entry name" value="Multifunctional_regulatory"/>
</dbReference>
<feature type="repeat" description="ANK" evidence="3">
    <location>
        <begin position="105"/>
        <end position="137"/>
    </location>
</feature>
<dbReference type="PROSITE" id="PS50297">
    <property type="entry name" value="ANK_REP_REGION"/>
    <property type="match status" value="2"/>
</dbReference>
<evidence type="ECO:0008006" key="6">
    <source>
        <dbReference type="Google" id="ProtNLM"/>
    </source>
</evidence>
<gene>
    <name evidence="4" type="ORF">LzC2_06900</name>
</gene>
<keyword evidence="5" id="KW-1185">Reference proteome</keyword>
<organism evidence="4 5">
    <name type="scientific">Alienimonas chondri</name>
    <dbReference type="NCBI Taxonomy" id="2681879"/>
    <lineage>
        <taxon>Bacteria</taxon>
        <taxon>Pseudomonadati</taxon>
        <taxon>Planctomycetota</taxon>
        <taxon>Planctomycetia</taxon>
        <taxon>Planctomycetales</taxon>
        <taxon>Planctomycetaceae</taxon>
        <taxon>Alienimonas</taxon>
    </lineage>
</organism>
<evidence type="ECO:0000313" key="5">
    <source>
        <dbReference type="Proteomes" id="UP000609651"/>
    </source>
</evidence>
<reference evidence="4 5" key="1">
    <citation type="journal article" date="2020" name="Syst. Appl. Microbiol.">
        <title>Alienimonas chondri sp. nov., a novel planctomycete isolated from the biofilm of the red alga Chondrus crispus.</title>
        <authorList>
            <person name="Vitorino I."/>
            <person name="Albuquerque L."/>
            <person name="Wiegand S."/>
            <person name="Kallscheuer N."/>
            <person name="da Costa M.S."/>
            <person name="Lobo-da-Cunha A."/>
            <person name="Jogler C."/>
            <person name="Lage O.M."/>
        </authorList>
    </citation>
    <scope>NUCLEOTIDE SEQUENCE [LARGE SCALE GENOMIC DNA]</scope>
    <source>
        <strain evidence="4 5">LzC2</strain>
    </source>
</reference>
<dbReference type="Proteomes" id="UP000609651">
    <property type="component" value="Unassembled WGS sequence"/>
</dbReference>